<protein>
    <submittedName>
        <fullName evidence="2">(2Fe-2S)-binding protein</fullName>
    </submittedName>
</protein>
<evidence type="ECO:0000256" key="1">
    <source>
        <dbReference type="ARBA" id="ARBA00023002"/>
    </source>
</evidence>
<dbReference type="RefSeq" id="WP_126449803.1">
    <property type="nucleotide sequence ID" value="NZ_AP018553.1"/>
</dbReference>
<dbReference type="PANTHER" id="PTHR42949">
    <property type="entry name" value="ANAEROBIC GLYCEROL-3-PHOSPHATE DEHYDROGENASE SUBUNIT B"/>
    <property type="match status" value="1"/>
</dbReference>
<dbReference type="Proteomes" id="UP000276741">
    <property type="component" value="Chromosome"/>
</dbReference>
<dbReference type="KEGG" id="sacd:HS1genome_0896"/>
<dbReference type="OrthoDB" id="36306at2157"/>
<dbReference type="PANTHER" id="PTHR42949:SF3">
    <property type="entry name" value="ANAEROBIC GLYCEROL-3-PHOSPHATE DEHYDROGENASE SUBUNIT B"/>
    <property type="match status" value="1"/>
</dbReference>
<dbReference type="GeneID" id="38666403"/>
<dbReference type="Proteomes" id="UP000616143">
    <property type="component" value="Unassembled WGS sequence"/>
</dbReference>
<dbReference type="AlphaFoldDB" id="A0A348B2V5"/>
<dbReference type="InterPro" id="IPR041854">
    <property type="entry name" value="BFD-like_2Fe2S-bd_dom_sf"/>
</dbReference>
<dbReference type="InterPro" id="IPR051691">
    <property type="entry name" value="Metab_Enz_Cyan_OpOx_G3PDH"/>
</dbReference>
<sequence length="463" mass="51256">MPLPVVYSKVHGRPRSVRDCEPGLPYTEEVMEGRRVNLCREGVRSSRPILRLRMRRKVLHWRTLRFFPSILERYSLSFNVPSHYSRLDGEHEVRKLDVDWLVIGGGTAGLSLLKRVGGVLVARDVLGEAALPWVGKPLLEELKGVVKQFSEHIIMGEYKGRFDEGLVVQSGSATIVVRAKNVAFANGSRFVPPLFPGNDLPGVASVRLYLKAKEWFKNPLFVGSSDDVLRAASLVGGKVIHRRGAAFFSRRVLEEAQTVGVEIIPAQSLRALGRTRVSSVEVDGVKFKADSLIYGVVRQPRLEAPANFGLSYTFYSKTHVYLPNHDLVGRNGNSLLLGGARGISDPITSALSAHAAMGDIDQFVESLRETESYLLDYYRGNWESSPSPYIFGVRGYICECEDLTYEDVAEYMRADSDVEFVKRALGVCTGSCQGKQCAFLLGSVMGSKSLITFRSPLTPLVIP</sequence>
<dbReference type="EMBL" id="AP018553">
    <property type="protein sequence ID" value="BBD72507.1"/>
    <property type="molecule type" value="Genomic_DNA"/>
</dbReference>
<reference evidence="3" key="4">
    <citation type="submission" date="2020-09" db="EMBL/GenBank/DDBJ databases">
        <authorList>
            <person name="Sun Q."/>
            <person name="Ohkuma M."/>
        </authorList>
    </citation>
    <scope>NUCLEOTIDE SEQUENCE</scope>
    <source>
        <strain evidence="3">JCM 31740</strain>
    </source>
</reference>
<keyword evidence="4" id="KW-1185">Reference proteome</keyword>
<gene>
    <name evidence="3" type="ORF">GCM10007116_09730</name>
    <name evidence="2" type="ORF">HS1genome_0896</name>
</gene>
<dbReference type="Gene3D" id="1.10.10.1100">
    <property type="entry name" value="BFD-like [2Fe-2S]-binding domain"/>
    <property type="match status" value="1"/>
</dbReference>
<evidence type="ECO:0000313" key="2">
    <source>
        <dbReference type="EMBL" id="BBD72507.1"/>
    </source>
</evidence>
<dbReference type="SUPFAM" id="SSF51905">
    <property type="entry name" value="FAD/NAD(P)-binding domain"/>
    <property type="match status" value="1"/>
</dbReference>
<dbReference type="InterPro" id="IPR036188">
    <property type="entry name" value="FAD/NAD-bd_sf"/>
</dbReference>
<organism evidence="2 4">
    <name type="scientific">Sulfodiicoccus acidiphilus</name>
    <dbReference type="NCBI Taxonomy" id="1670455"/>
    <lineage>
        <taxon>Archaea</taxon>
        <taxon>Thermoproteota</taxon>
        <taxon>Thermoprotei</taxon>
        <taxon>Sulfolobales</taxon>
        <taxon>Sulfolobaceae</taxon>
        <taxon>Sulfodiicoccus</taxon>
    </lineage>
</organism>
<evidence type="ECO:0000313" key="4">
    <source>
        <dbReference type="Proteomes" id="UP000276741"/>
    </source>
</evidence>
<dbReference type="GO" id="GO:0016491">
    <property type="term" value="F:oxidoreductase activity"/>
    <property type="evidence" value="ECO:0007669"/>
    <property type="project" value="UniProtKB-KW"/>
</dbReference>
<name>A0A348B2V5_9CREN</name>
<keyword evidence="1" id="KW-0560">Oxidoreductase</keyword>
<reference evidence="4" key="2">
    <citation type="submission" date="2018-04" db="EMBL/GenBank/DDBJ databases">
        <title>Complete genome sequence of Sulfodiicoccus acidiphilus strain HS-1.</title>
        <authorList>
            <person name="Sakai H.D."/>
            <person name="Kurosawa N."/>
        </authorList>
    </citation>
    <scope>NUCLEOTIDE SEQUENCE [LARGE SCALE GENOMIC DNA]</scope>
    <source>
        <strain evidence="4">HS-1</strain>
    </source>
</reference>
<dbReference type="EMBL" id="BMQS01000007">
    <property type="protein sequence ID" value="GGT94046.1"/>
    <property type="molecule type" value="Genomic_DNA"/>
</dbReference>
<accession>A0A348B2V5</accession>
<evidence type="ECO:0000313" key="3">
    <source>
        <dbReference type="EMBL" id="GGT94046.1"/>
    </source>
</evidence>
<proteinExistence type="predicted"/>
<reference evidence="2" key="3">
    <citation type="journal article" date="2019" name="BMC Res. Notes">
        <title>Complete genome sequence of the Sulfodiicoccus acidiphilus strain HS-1T, the first crenarchaeon that lacks polB3, isolated from an acidic hot spring in Ohwaku-dani, Hakone, Japan.</title>
        <authorList>
            <person name="Sakai H.D."/>
            <person name="Kurosawa N."/>
        </authorList>
    </citation>
    <scope>NUCLEOTIDE SEQUENCE</scope>
    <source>
        <strain evidence="2">HS-1</strain>
    </source>
</reference>
<reference evidence="3" key="1">
    <citation type="journal article" date="2014" name="Int. J. Syst. Evol. Microbiol.">
        <title>Complete genome sequence of Corynebacterium casei LMG S-19264T (=DSM 44701T), isolated from a smear-ripened cheese.</title>
        <authorList>
            <consortium name="US DOE Joint Genome Institute (JGI-PGF)"/>
            <person name="Walter F."/>
            <person name="Albersmeier A."/>
            <person name="Kalinowski J."/>
            <person name="Ruckert C."/>
        </authorList>
    </citation>
    <scope>NUCLEOTIDE SEQUENCE</scope>
    <source>
        <strain evidence="3">JCM 31740</strain>
    </source>
</reference>